<evidence type="ECO:0000256" key="1">
    <source>
        <dbReference type="ARBA" id="ARBA00022614"/>
    </source>
</evidence>
<sequence>MNTFRLTLIIVLFFSVAVRAQVKVIVLSDTAKYGLSLAKLDAAYLPLRKLSEGMSAEQRTAMFKVRSDFDRSRFAFVEKQGPFPAYGFSYMATEYVSAIGAVEWVLIRPSGVVPDKLLQELLARLTGFYAETSFPITVSKPFQSTFGTSYGRPLYSETRRVRTGDSTVSTIEAARATTRPDTVKYLHFNQLGLATVPEVVYRFPNLEELDLSKNKLTQLPLRLTTDMPSLRRLSVLYNAIGDDSVFIAKKSTLRALTLQGNRLTRIPVSVRNAKQLESLWMGNNNLVELNVRPLRGLRKLNDLNLYNAGLTTLPRQIRKLKHVVVLDLYYNQLAELPRQIGRMKRLEQLAVANNKLASLTPSLSRLKRLTTLFAHHNKLSQLPDSFAKLESLQILDIGYNQFSNVPAVLLGLGMLESVDISNNNLQTLPTTLIGLKSLKKFYIRSNPLTSNDAKSGPYAQLIEALETNKTEVFY</sequence>
<dbReference type="Proteomes" id="UP000664628">
    <property type="component" value="Unassembled WGS sequence"/>
</dbReference>
<dbReference type="Pfam" id="PF00560">
    <property type="entry name" value="LRR_1"/>
    <property type="match status" value="2"/>
</dbReference>
<dbReference type="InterPro" id="IPR050216">
    <property type="entry name" value="LRR_domain-containing"/>
</dbReference>
<dbReference type="EMBL" id="JAFMYW010000006">
    <property type="protein sequence ID" value="MBO0950645.1"/>
    <property type="molecule type" value="Genomic_DNA"/>
</dbReference>
<dbReference type="SUPFAM" id="SSF52058">
    <property type="entry name" value="L domain-like"/>
    <property type="match status" value="1"/>
</dbReference>
<dbReference type="Gene3D" id="3.80.10.10">
    <property type="entry name" value="Ribonuclease Inhibitor"/>
    <property type="match status" value="2"/>
</dbReference>
<evidence type="ECO:0000313" key="4">
    <source>
        <dbReference type="Proteomes" id="UP000664628"/>
    </source>
</evidence>
<dbReference type="PROSITE" id="PS51450">
    <property type="entry name" value="LRR"/>
    <property type="match status" value="1"/>
</dbReference>
<dbReference type="InterPro" id="IPR032675">
    <property type="entry name" value="LRR_dom_sf"/>
</dbReference>
<dbReference type="PANTHER" id="PTHR48051">
    <property type="match status" value="1"/>
</dbReference>
<organism evidence="3 4">
    <name type="scientific">Fibrella forsythiae</name>
    <dbReference type="NCBI Taxonomy" id="2817061"/>
    <lineage>
        <taxon>Bacteria</taxon>
        <taxon>Pseudomonadati</taxon>
        <taxon>Bacteroidota</taxon>
        <taxon>Cytophagia</taxon>
        <taxon>Cytophagales</taxon>
        <taxon>Spirosomataceae</taxon>
        <taxon>Fibrella</taxon>
    </lineage>
</organism>
<dbReference type="PANTHER" id="PTHR48051:SF1">
    <property type="entry name" value="RAS SUPPRESSOR PROTEIN 1"/>
    <property type="match status" value="1"/>
</dbReference>
<comment type="caution">
    <text evidence="3">The sequence shown here is derived from an EMBL/GenBank/DDBJ whole genome shotgun (WGS) entry which is preliminary data.</text>
</comment>
<keyword evidence="2" id="KW-0677">Repeat</keyword>
<dbReference type="PRINTS" id="PR00019">
    <property type="entry name" value="LEURICHRPT"/>
</dbReference>
<dbReference type="SMART" id="SM00369">
    <property type="entry name" value="LRR_TYP"/>
    <property type="match status" value="7"/>
</dbReference>
<keyword evidence="4" id="KW-1185">Reference proteome</keyword>
<evidence type="ECO:0000313" key="3">
    <source>
        <dbReference type="EMBL" id="MBO0950645.1"/>
    </source>
</evidence>
<gene>
    <name evidence="3" type="ORF">J2I46_18770</name>
</gene>
<dbReference type="Pfam" id="PF13855">
    <property type="entry name" value="LRR_8"/>
    <property type="match status" value="1"/>
</dbReference>
<dbReference type="InterPro" id="IPR003591">
    <property type="entry name" value="Leu-rich_rpt_typical-subtyp"/>
</dbReference>
<protein>
    <submittedName>
        <fullName evidence="3">Leucine-rich repeat domain-containing protein</fullName>
    </submittedName>
</protein>
<accession>A0ABS3JKX6</accession>
<dbReference type="SMART" id="SM00364">
    <property type="entry name" value="LRR_BAC"/>
    <property type="match status" value="6"/>
</dbReference>
<name>A0ABS3JKX6_9BACT</name>
<keyword evidence="1" id="KW-0433">Leucine-rich repeat</keyword>
<dbReference type="RefSeq" id="WP_207330604.1">
    <property type="nucleotide sequence ID" value="NZ_JAFMYW010000006.1"/>
</dbReference>
<evidence type="ECO:0000256" key="2">
    <source>
        <dbReference type="ARBA" id="ARBA00022737"/>
    </source>
</evidence>
<reference evidence="3 4" key="1">
    <citation type="submission" date="2021-03" db="EMBL/GenBank/DDBJ databases">
        <title>Fibrella sp. HMF5405 genome sequencing and assembly.</title>
        <authorList>
            <person name="Kang H."/>
            <person name="Kim H."/>
            <person name="Bae S."/>
            <person name="Joh K."/>
        </authorList>
    </citation>
    <scope>NUCLEOTIDE SEQUENCE [LARGE SCALE GENOMIC DNA]</scope>
    <source>
        <strain evidence="3 4">HMF5405</strain>
    </source>
</reference>
<dbReference type="InterPro" id="IPR001611">
    <property type="entry name" value="Leu-rich_rpt"/>
</dbReference>
<proteinExistence type="predicted"/>